<reference evidence="2" key="1">
    <citation type="journal article" date="2005" name="Proc. Natl. Acad. Sci. U.S.A.">
        <title>An ancestral oomycete locus contains late blight avirulence gene Avr3a, encoding a protein that is recognized in the host cytoplasm.</title>
        <authorList>
            <person name="Armstrong M.R."/>
            <person name="Whisson S.C."/>
            <person name="Pritchard L."/>
            <person name="Bos J.I.B."/>
            <person name="Venter E."/>
            <person name="Avrova A.O."/>
            <person name="Rehmany A.P."/>
            <person name="Bohme U."/>
            <person name="Brooks K."/>
            <person name="Cherevach I."/>
            <person name="Hamlin N."/>
            <person name="White B."/>
            <person name="Fraser A."/>
            <person name="Lord A."/>
            <person name="Quail M.A."/>
            <person name="Churcher C."/>
            <person name="Hall N."/>
            <person name="Berriman M."/>
            <person name="Kamoun S."/>
            <person name="Beyon J.L."/>
            <person name="Birch P.R.J."/>
        </authorList>
    </citation>
    <scope>NUCLEOTIDE SEQUENCE</scope>
</reference>
<proteinExistence type="predicted"/>
<dbReference type="EMBL" id="AJ893357">
    <property type="protein sequence ID" value="CAI72332.1"/>
    <property type="molecule type" value="Genomic_DNA"/>
</dbReference>
<organism evidence="2">
    <name type="scientific">Phytophthora infestans</name>
    <name type="common">Potato late blight agent</name>
    <name type="synonym">Botrytis infestans</name>
    <dbReference type="NCBI Taxonomy" id="4787"/>
    <lineage>
        <taxon>Eukaryota</taxon>
        <taxon>Sar</taxon>
        <taxon>Stramenopiles</taxon>
        <taxon>Oomycota</taxon>
        <taxon>Peronosporomycetes</taxon>
        <taxon>Peronosporales</taxon>
        <taxon>Peronosporaceae</taxon>
        <taxon>Phytophthora</taxon>
    </lineage>
</organism>
<feature type="region of interest" description="Disordered" evidence="1">
    <location>
        <begin position="37"/>
        <end position="122"/>
    </location>
</feature>
<gene>
    <name evidence="2" type="ORF">PI49.0400</name>
</gene>
<dbReference type="AlphaFoldDB" id="Q572E6"/>
<accession>Q572E6</accession>
<evidence type="ECO:0000256" key="1">
    <source>
        <dbReference type="SAM" id="MobiDB-lite"/>
    </source>
</evidence>
<sequence length="122" mass="12484">MSETVSSEVAGCPEGVRGAARYLLSGAGQVNDLLLGPGEDERGVARNPLSGTNKVDGLPLRGPRVAVDCESRHHGRGPGDAGEVTPSPLCEGQEPLDYQPNFLRDTVSSSRSDSAAAPGGGD</sequence>
<protein>
    <submittedName>
        <fullName evidence="2">Uncharacterized protein</fullName>
    </submittedName>
</protein>
<name>Q572E6_PHYIN</name>
<evidence type="ECO:0000313" key="2">
    <source>
        <dbReference type="EMBL" id="CAI72332.1"/>
    </source>
</evidence>